<dbReference type="Gene3D" id="2.160.10.10">
    <property type="entry name" value="Hexapeptide repeat proteins"/>
    <property type="match status" value="1"/>
</dbReference>
<dbReference type="AlphaFoldDB" id="A0A1I5D3X6"/>
<gene>
    <name evidence="7" type="ORF">SAMN05216386_2194</name>
</gene>
<evidence type="ECO:0000256" key="6">
    <source>
        <dbReference type="ARBA" id="ARBA00049486"/>
    </source>
</evidence>
<dbReference type="eggNOG" id="COG1045">
    <property type="taxonomic scope" value="Bacteria"/>
</dbReference>
<dbReference type="Pfam" id="PF00132">
    <property type="entry name" value="Hexapep"/>
    <property type="match status" value="1"/>
</dbReference>
<comment type="similarity">
    <text evidence="1">Belongs to the transferase hexapeptide repeat family.</text>
</comment>
<name>A0A1I5D3X6_9PROT</name>
<dbReference type="InterPro" id="IPR045304">
    <property type="entry name" value="LbH_SAT"/>
</dbReference>
<dbReference type="EMBL" id="FOVJ01000005">
    <property type="protein sequence ID" value="SFN93920.1"/>
    <property type="molecule type" value="Genomic_DNA"/>
</dbReference>
<evidence type="ECO:0000256" key="1">
    <source>
        <dbReference type="ARBA" id="ARBA00007274"/>
    </source>
</evidence>
<dbReference type="InterPro" id="IPR042122">
    <property type="entry name" value="Ser_AcTrfase_N_sf"/>
</dbReference>
<evidence type="ECO:0000313" key="8">
    <source>
        <dbReference type="Proteomes" id="UP000183107"/>
    </source>
</evidence>
<organism evidence="7 8">
    <name type="scientific">Nitrosospira briensis</name>
    <dbReference type="NCBI Taxonomy" id="35799"/>
    <lineage>
        <taxon>Bacteria</taxon>
        <taxon>Pseudomonadati</taxon>
        <taxon>Pseudomonadota</taxon>
        <taxon>Betaproteobacteria</taxon>
        <taxon>Nitrosomonadales</taxon>
        <taxon>Nitrosomonadaceae</taxon>
        <taxon>Nitrosospira</taxon>
    </lineage>
</organism>
<dbReference type="PANTHER" id="PTHR42811">
    <property type="entry name" value="SERINE ACETYLTRANSFERASE"/>
    <property type="match status" value="1"/>
</dbReference>
<dbReference type="GO" id="GO:0008652">
    <property type="term" value="P:amino acid biosynthetic process"/>
    <property type="evidence" value="ECO:0007669"/>
    <property type="project" value="UniProtKB-KW"/>
</dbReference>
<dbReference type="SUPFAM" id="SSF51161">
    <property type="entry name" value="Trimeric LpxA-like enzymes"/>
    <property type="match status" value="1"/>
</dbReference>
<evidence type="ECO:0000256" key="3">
    <source>
        <dbReference type="ARBA" id="ARBA00022605"/>
    </source>
</evidence>
<evidence type="ECO:0000313" key="7">
    <source>
        <dbReference type="EMBL" id="SFN93920.1"/>
    </source>
</evidence>
<dbReference type="InterPro" id="IPR011004">
    <property type="entry name" value="Trimer_LpxA-like_sf"/>
</dbReference>
<dbReference type="Gene3D" id="1.10.3130.10">
    <property type="entry name" value="serine acetyltransferase, domain 1"/>
    <property type="match status" value="1"/>
</dbReference>
<comment type="catalytic activity">
    <reaction evidence="6">
        <text>L-serine + acetyl-CoA = O-acetyl-L-serine + CoA</text>
        <dbReference type="Rhea" id="RHEA:24560"/>
        <dbReference type="ChEBI" id="CHEBI:33384"/>
        <dbReference type="ChEBI" id="CHEBI:57287"/>
        <dbReference type="ChEBI" id="CHEBI:57288"/>
        <dbReference type="ChEBI" id="CHEBI:58340"/>
        <dbReference type="EC" id="2.3.1.30"/>
    </reaction>
</comment>
<keyword evidence="3" id="KW-0028">Amino-acid biosynthesis</keyword>
<dbReference type="STRING" id="1266925.GCA_000619905_02479"/>
<dbReference type="GO" id="GO:0009001">
    <property type="term" value="F:serine O-acetyltransferase activity"/>
    <property type="evidence" value="ECO:0007669"/>
    <property type="project" value="UniProtKB-EC"/>
</dbReference>
<evidence type="ECO:0000256" key="4">
    <source>
        <dbReference type="ARBA" id="ARBA00022679"/>
    </source>
</evidence>
<proteinExistence type="inferred from homology"/>
<dbReference type="InterPro" id="IPR001451">
    <property type="entry name" value="Hexapep"/>
</dbReference>
<dbReference type="NCBIfam" id="NF041874">
    <property type="entry name" value="EPS_EpsC"/>
    <property type="match status" value="1"/>
</dbReference>
<keyword evidence="5" id="KW-0012">Acyltransferase</keyword>
<dbReference type="EC" id="2.3.1.30" evidence="2"/>
<dbReference type="OrthoDB" id="9801456at2"/>
<accession>A0A1I5D3X6</accession>
<evidence type="ECO:0000256" key="5">
    <source>
        <dbReference type="ARBA" id="ARBA00023315"/>
    </source>
</evidence>
<keyword evidence="4 7" id="KW-0808">Transferase</keyword>
<evidence type="ECO:0000256" key="2">
    <source>
        <dbReference type="ARBA" id="ARBA00013266"/>
    </source>
</evidence>
<protein>
    <recommendedName>
        <fullName evidence="2">serine O-acetyltransferase</fullName>
        <ecNumber evidence="2">2.3.1.30</ecNumber>
    </recommendedName>
</protein>
<reference evidence="8" key="1">
    <citation type="submission" date="2016-10" db="EMBL/GenBank/DDBJ databases">
        <authorList>
            <person name="Varghese N."/>
        </authorList>
    </citation>
    <scope>NUCLEOTIDE SEQUENCE [LARGE SCALE GENOMIC DNA]</scope>
    <source>
        <strain evidence="8">Nsp8</strain>
    </source>
</reference>
<sequence>MCSILRNWYDDRIKTVGRPSLKRTVQEIDAVVAELRALRVKSLENRQRRDRPPKLPSRKVLVTIADGLSAVLFPNRLGLPELTSESVDYYVGHTLDVTLRELLVQVRRELRFTSGVDAPGNADREQATAITQAFAKRLPHIRILLESDIQAAYEGDPAARSIDEVLVCYPGITAITHYRLAHELHCLGAPLIARMISEIAHSATGIEIHPGAKIGGSFFIDHGTGVVIGETAIIGQHVRLYQAVTLGAKRFPMDEHGSLVKGNIRHPIVEDDVVIYAGATILGRIIIGRGSTIGGNVWLTRSVAPGSVISQAQIRNEVFDGGAGI</sequence>
<dbReference type="Proteomes" id="UP000183107">
    <property type="component" value="Unassembled WGS sequence"/>
</dbReference>
<dbReference type="InterPro" id="IPR053376">
    <property type="entry name" value="Serine_acetyltransferase"/>
</dbReference>
<dbReference type="CDD" id="cd03354">
    <property type="entry name" value="LbH_SAT"/>
    <property type="match status" value="1"/>
</dbReference>
<keyword evidence="8" id="KW-1185">Reference proteome</keyword>